<dbReference type="InterPro" id="IPR011342">
    <property type="entry name" value="Shikimate_DH"/>
</dbReference>
<dbReference type="SUPFAM" id="SSF51735">
    <property type="entry name" value="NAD(P)-binding Rossmann-fold domains"/>
    <property type="match status" value="1"/>
</dbReference>
<dbReference type="CDD" id="cd01065">
    <property type="entry name" value="NAD_bind_Shikimate_DH"/>
    <property type="match status" value="1"/>
</dbReference>
<keyword evidence="4 8" id="KW-0521">NADP</keyword>
<feature type="domain" description="SDH C-terminal" evidence="11">
    <location>
        <begin position="242"/>
        <end position="271"/>
    </location>
</feature>
<organism evidence="12 13">
    <name type="scientific">Lederbergia wuyishanensis</name>
    <dbReference type="NCBI Taxonomy" id="1347903"/>
    <lineage>
        <taxon>Bacteria</taxon>
        <taxon>Bacillati</taxon>
        <taxon>Bacillota</taxon>
        <taxon>Bacilli</taxon>
        <taxon>Bacillales</taxon>
        <taxon>Bacillaceae</taxon>
        <taxon>Lederbergia</taxon>
    </lineage>
</organism>
<evidence type="ECO:0000256" key="2">
    <source>
        <dbReference type="ARBA" id="ARBA00012962"/>
    </source>
</evidence>
<feature type="domain" description="Shikimate dehydrogenase substrate binding N-terminal" evidence="10">
    <location>
        <begin position="7"/>
        <end position="89"/>
    </location>
</feature>
<dbReference type="HAMAP" id="MF_00222">
    <property type="entry name" value="Shikimate_DH_AroE"/>
    <property type="match status" value="1"/>
</dbReference>
<dbReference type="EMBL" id="JAUSUO010000001">
    <property type="protein sequence ID" value="MDQ0342288.1"/>
    <property type="molecule type" value="Genomic_DNA"/>
</dbReference>
<evidence type="ECO:0000256" key="1">
    <source>
        <dbReference type="ARBA" id="ARBA00004871"/>
    </source>
</evidence>
<dbReference type="Pfam" id="PF18317">
    <property type="entry name" value="SDH_C"/>
    <property type="match status" value="1"/>
</dbReference>
<evidence type="ECO:0000313" key="13">
    <source>
        <dbReference type="Proteomes" id="UP001232343"/>
    </source>
</evidence>
<dbReference type="InterPro" id="IPR041121">
    <property type="entry name" value="SDH_C"/>
</dbReference>
<dbReference type="PANTHER" id="PTHR21089:SF1">
    <property type="entry name" value="BIFUNCTIONAL 3-DEHYDROQUINATE DEHYDRATASE_SHIKIMATE DEHYDROGENASE, CHLOROPLASTIC"/>
    <property type="match status" value="1"/>
</dbReference>
<comment type="catalytic activity">
    <reaction evidence="7 8">
        <text>shikimate + NADP(+) = 3-dehydroshikimate + NADPH + H(+)</text>
        <dbReference type="Rhea" id="RHEA:17737"/>
        <dbReference type="ChEBI" id="CHEBI:15378"/>
        <dbReference type="ChEBI" id="CHEBI:16630"/>
        <dbReference type="ChEBI" id="CHEBI:36208"/>
        <dbReference type="ChEBI" id="CHEBI:57783"/>
        <dbReference type="ChEBI" id="CHEBI:58349"/>
        <dbReference type="EC" id="1.1.1.25"/>
    </reaction>
</comment>
<accession>A0ABU0D1K2</accession>
<gene>
    <name evidence="8" type="primary">aroE</name>
    <name evidence="12" type="ORF">J2S14_001081</name>
</gene>
<evidence type="ECO:0000259" key="11">
    <source>
        <dbReference type="Pfam" id="PF18317"/>
    </source>
</evidence>
<dbReference type="InterPro" id="IPR022893">
    <property type="entry name" value="Shikimate_DH_fam"/>
</dbReference>
<feature type="binding site" evidence="8">
    <location>
        <position position="102"/>
    </location>
    <ligand>
        <name>shikimate</name>
        <dbReference type="ChEBI" id="CHEBI:36208"/>
    </ligand>
</feature>
<reference evidence="12 13" key="1">
    <citation type="submission" date="2023-07" db="EMBL/GenBank/DDBJ databases">
        <title>Genomic Encyclopedia of Type Strains, Phase IV (KMG-IV): sequencing the most valuable type-strain genomes for metagenomic binning, comparative biology and taxonomic classification.</title>
        <authorList>
            <person name="Goeker M."/>
        </authorList>
    </citation>
    <scope>NUCLEOTIDE SEQUENCE [LARGE SCALE GENOMIC DNA]</scope>
    <source>
        <strain evidence="12 13">DSM 27848</strain>
    </source>
</reference>
<dbReference type="NCBIfam" id="TIGR00507">
    <property type="entry name" value="aroE"/>
    <property type="match status" value="1"/>
</dbReference>
<keyword evidence="6 8" id="KW-0057">Aromatic amino acid biosynthesis</keyword>
<dbReference type="NCBIfam" id="NF001319">
    <property type="entry name" value="PRK00258.3-3"/>
    <property type="match status" value="1"/>
</dbReference>
<feature type="binding site" evidence="8">
    <location>
        <position position="221"/>
    </location>
    <ligand>
        <name>shikimate</name>
        <dbReference type="ChEBI" id="CHEBI:36208"/>
    </ligand>
</feature>
<evidence type="ECO:0000259" key="10">
    <source>
        <dbReference type="Pfam" id="PF08501"/>
    </source>
</evidence>
<dbReference type="Pfam" id="PF01488">
    <property type="entry name" value="Shikimate_DH"/>
    <property type="match status" value="1"/>
</dbReference>
<feature type="binding site" evidence="8">
    <location>
        <position position="87"/>
    </location>
    <ligand>
        <name>shikimate</name>
        <dbReference type="ChEBI" id="CHEBI:36208"/>
    </ligand>
</feature>
<dbReference type="EC" id="1.1.1.25" evidence="2 8"/>
<dbReference type="Pfam" id="PF08501">
    <property type="entry name" value="Shikimate_dh_N"/>
    <property type="match status" value="1"/>
</dbReference>
<evidence type="ECO:0000256" key="7">
    <source>
        <dbReference type="ARBA" id="ARBA00049442"/>
    </source>
</evidence>
<comment type="caution">
    <text evidence="12">The sequence shown here is derived from an EMBL/GenBank/DDBJ whole genome shotgun (WGS) entry which is preliminary data.</text>
</comment>
<proteinExistence type="inferred from homology"/>
<keyword evidence="13" id="KW-1185">Reference proteome</keyword>
<dbReference type="Gene3D" id="3.40.50.10860">
    <property type="entry name" value="Leucine Dehydrogenase, chain A, domain 1"/>
    <property type="match status" value="1"/>
</dbReference>
<comment type="subunit">
    <text evidence="8">Homodimer.</text>
</comment>
<protein>
    <recommendedName>
        <fullName evidence="2 8">Shikimate dehydrogenase (NADP(+))</fullName>
        <shortName evidence="8">SDH</shortName>
        <ecNumber evidence="2 8">1.1.1.25</ecNumber>
    </recommendedName>
</protein>
<comment type="caution">
    <text evidence="8">Lacks conserved residue(s) required for the propagation of feature annotation.</text>
</comment>
<dbReference type="GO" id="GO:0004764">
    <property type="term" value="F:shikimate 3-dehydrogenase (NADP+) activity"/>
    <property type="evidence" value="ECO:0007669"/>
    <property type="project" value="UniProtKB-EC"/>
</dbReference>
<evidence type="ECO:0000256" key="5">
    <source>
        <dbReference type="ARBA" id="ARBA00023002"/>
    </source>
</evidence>
<evidence type="ECO:0000313" key="12">
    <source>
        <dbReference type="EMBL" id="MDQ0342288.1"/>
    </source>
</evidence>
<comment type="pathway">
    <text evidence="1 8">Metabolic intermediate biosynthesis; chorismate biosynthesis; chorismate from D-erythrose 4-phosphate and phosphoenolpyruvate: step 4/7.</text>
</comment>
<evidence type="ECO:0000256" key="3">
    <source>
        <dbReference type="ARBA" id="ARBA00022605"/>
    </source>
</evidence>
<dbReference type="SUPFAM" id="SSF53223">
    <property type="entry name" value="Aminoacid dehydrogenase-like, N-terminal domain"/>
    <property type="match status" value="1"/>
</dbReference>
<name>A0ABU0D1K2_9BACI</name>
<dbReference type="InterPro" id="IPR006151">
    <property type="entry name" value="Shikm_DH/Glu-tRNA_Rdtase"/>
</dbReference>
<feature type="domain" description="Quinate/shikimate 5-dehydrogenase/glutamyl-tRNA reductase" evidence="9">
    <location>
        <begin position="115"/>
        <end position="193"/>
    </location>
</feature>
<feature type="binding site" evidence="8">
    <location>
        <position position="219"/>
    </location>
    <ligand>
        <name>NADP(+)</name>
        <dbReference type="ChEBI" id="CHEBI:58349"/>
    </ligand>
</feature>
<dbReference type="InterPro" id="IPR013708">
    <property type="entry name" value="Shikimate_DH-bd_N"/>
</dbReference>
<sequence>MIKLYGVIGDPIVQSMSPVMQSQEFEKLDIEAHYHPFHILGKDLHDAVKGMKAIGVEGFNVTSPHKTTIMPFLDYIDPLAKVIGAVNTVVRINDEFHGYNTDGIGYIKALQADWKEDFKNEKALIIGAGGAAKAIFYTLLSKGMKNIDIGNRSVDKAKQLIDDCPYEGNSNAISLKEAEENLEQYQLIIQTTSIGMYPNLSESPLSLENIQQDAFVSDIIYNPFETALLKEAKERGAKTQNGLGMFVYQGALAFEKWTGQTPDANRMSEIVMKHLGGKLC</sequence>
<comment type="function">
    <text evidence="8">Involved in the biosynthesis of the chorismate, which leads to the biosynthesis of aromatic amino acids. Catalyzes the reversible NADPH linked reduction of 3-dehydroshikimate (DHSA) to yield shikimate (SA).</text>
</comment>
<evidence type="ECO:0000256" key="4">
    <source>
        <dbReference type="ARBA" id="ARBA00022857"/>
    </source>
</evidence>
<dbReference type="InterPro" id="IPR046346">
    <property type="entry name" value="Aminoacid_DH-like_N_sf"/>
</dbReference>
<dbReference type="RefSeq" id="WP_244680459.1">
    <property type="nucleotide sequence ID" value="NZ_JALIRM010000001.1"/>
</dbReference>
<feature type="binding site" evidence="8">
    <location>
        <position position="62"/>
    </location>
    <ligand>
        <name>shikimate</name>
        <dbReference type="ChEBI" id="CHEBI:36208"/>
    </ligand>
</feature>
<keyword evidence="5 8" id="KW-0560">Oxidoreductase</keyword>
<comment type="similarity">
    <text evidence="8">Belongs to the shikimate dehydrogenase family.</text>
</comment>
<feature type="binding site" evidence="8">
    <location>
        <position position="242"/>
    </location>
    <ligand>
        <name>NADP(+)</name>
        <dbReference type="ChEBI" id="CHEBI:58349"/>
    </ligand>
</feature>
<feature type="binding site" evidence="8">
    <location>
        <position position="249"/>
    </location>
    <ligand>
        <name>shikimate</name>
        <dbReference type="ChEBI" id="CHEBI:36208"/>
    </ligand>
</feature>
<dbReference type="PANTHER" id="PTHR21089">
    <property type="entry name" value="SHIKIMATE DEHYDROGENASE"/>
    <property type="match status" value="1"/>
</dbReference>
<evidence type="ECO:0000259" key="9">
    <source>
        <dbReference type="Pfam" id="PF01488"/>
    </source>
</evidence>
<evidence type="ECO:0000256" key="6">
    <source>
        <dbReference type="ARBA" id="ARBA00023141"/>
    </source>
</evidence>
<evidence type="ECO:0000256" key="8">
    <source>
        <dbReference type="HAMAP-Rule" id="MF_00222"/>
    </source>
</evidence>
<feature type="binding site" evidence="8">
    <location>
        <begin position="127"/>
        <end position="131"/>
    </location>
    <ligand>
        <name>NADP(+)</name>
        <dbReference type="ChEBI" id="CHEBI:58349"/>
    </ligand>
</feature>
<feature type="active site" description="Proton acceptor" evidence="8">
    <location>
        <position position="66"/>
    </location>
</feature>
<dbReference type="Gene3D" id="3.40.50.720">
    <property type="entry name" value="NAD(P)-binding Rossmann-like Domain"/>
    <property type="match status" value="1"/>
</dbReference>
<feature type="binding site" evidence="8">
    <location>
        <begin position="15"/>
        <end position="17"/>
    </location>
    <ligand>
        <name>shikimate</name>
        <dbReference type="ChEBI" id="CHEBI:36208"/>
    </ligand>
</feature>
<keyword evidence="3 8" id="KW-0028">Amino-acid biosynthesis</keyword>
<dbReference type="Proteomes" id="UP001232343">
    <property type="component" value="Unassembled WGS sequence"/>
</dbReference>
<dbReference type="InterPro" id="IPR036291">
    <property type="entry name" value="NAD(P)-bd_dom_sf"/>
</dbReference>